<evidence type="ECO:0000259" key="8">
    <source>
        <dbReference type="PROSITE" id="PS50845"/>
    </source>
</evidence>
<accession>A0ABM4G107</accession>
<reference evidence="10" key="1">
    <citation type="submission" date="2025-08" db="UniProtKB">
        <authorList>
            <consortium name="RefSeq"/>
        </authorList>
    </citation>
    <scope>IDENTIFICATION</scope>
    <source>
        <tissue evidence="10">Blood</tissue>
    </source>
</reference>
<feature type="compositionally biased region" description="Polar residues" evidence="7">
    <location>
        <begin position="1"/>
        <end position="11"/>
    </location>
</feature>
<keyword evidence="9" id="KW-1185">Reference proteome</keyword>
<dbReference type="Proteomes" id="UP001652627">
    <property type="component" value="Chromosome 37"/>
</dbReference>
<evidence type="ECO:0000256" key="4">
    <source>
        <dbReference type="ARBA" id="ARBA00022989"/>
    </source>
</evidence>
<keyword evidence="5 6" id="KW-0472">Membrane</keyword>
<dbReference type="Pfam" id="PF02453">
    <property type="entry name" value="Reticulon"/>
    <property type="match status" value="1"/>
</dbReference>
<evidence type="ECO:0000256" key="3">
    <source>
        <dbReference type="ARBA" id="ARBA00022824"/>
    </source>
</evidence>
<gene>
    <name evidence="10" type="primary">RTN3</name>
</gene>
<proteinExistence type="predicted"/>
<sequence length="234" mass="25454">MADPATQSPYISSSSSSAAGHPEPGVPHPPPGARDCKGAGSPSCAARDLVSWRDVRKTGLVFGTTLLLLLSLAAFSVISVVSYLVLALLSITISFRVYKSVVQAVQKSEEGHPFKAYLDLDIALSSEAFHNYVNAAMVHVNRALRLIIRLFLVEDLVDSLKLAVVMWLMTYVGAVFNGITLLILGELLVFTLPLVYEKYKTQIDRYVGIARDQSKALVEKIQAKLPGLAKKKPE</sequence>
<dbReference type="PROSITE" id="PS50845">
    <property type="entry name" value="RETICULON"/>
    <property type="match status" value="1"/>
</dbReference>
<dbReference type="PANTHER" id="PTHR45799:SF4">
    <property type="entry name" value="RETICULON-3"/>
    <property type="match status" value="1"/>
</dbReference>
<evidence type="ECO:0000256" key="1">
    <source>
        <dbReference type="ARBA" id="ARBA00004477"/>
    </source>
</evidence>
<dbReference type="InterPro" id="IPR046964">
    <property type="entry name" value="RTN1-4"/>
</dbReference>
<keyword evidence="2 6" id="KW-0812">Transmembrane</keyword>
<dbReference type="PANTHER" id="PTHR45799">
    <property type="entry name" value="RETICULON-LIKE PROTEIN"/>
    <property type="match status" value="1"/>
</dbReference>
<evidence type="ECO:0000313" key="9">
    <source>
        <dbReference type="Proteomes" id="UP001652627"/>
    </source>
</evidence>
<dbReference type="Gene3D" id="1.20.5.2480">
    <property type="match status" value="1"/>
</dbReference>
<evidence type="ECO:0000256" key="7">
    <source>
        <dbReference type="SAM" id="MobiDB-lite"/>
    </source>
</evidence>
<protein>
    <recommendedName>
        <fullName evidence="6">Reticulon</fullName>
    </recommendedName>
</protein>
<evidence type="ECO:0000256" key="6">
    <source>
        <dbReference type="RuleBase" id="RU210713"/>
    </source>
</evidence>
<evidence type="ECO:0000256" key="5">
    <source>
        <dbReference type="ARBA" id="ARBA00023136"/>
    </source>
</evidence>
<feature type="region of interest" description="Disordered" evidence="7">
    <location>
        <begin position="1"/>
        <end position="39"/>
    </location>
</feature>
<feature type="transmembrane region" description="Helical" evidence="6">
    <location>
        <begin position="60"/>
        <end position="89"/>
    </location>
</feature>
<comment type="subcellular location">
    <subcellularLocation>
        <location evidence="1 6">Endoplasmic reticulum membrane</location>
        <topology evidence="1 6">Multi-pass membrane protein</topology>
    </subcellularLocation>
</comment>
<feature type="compositionally biased region" description="Low complexity" evidence="7">
    <location>
        <begin position="12"/>
        <end position="23"/>
    </location>
</feature>
<evidence type="ECO:0000256" key="2">
    <source>
        <dbReference type="ARBA" id="ARBA00022692"/>
    </source>
</evidence>
<feature type="transmembrane region" description="Helical" evidence="6">
    <location>
        <begin position="175"/>
        <end position="196"/>
    </location>
</feature>
<dbReference type="RefSeq" id="XP_067170889.1">
    <property type="nucleotide sequence ID" value="XM_067314788.1"/>
</dbReference>
<dbReference type="InterPro" id="IPR003388">
    <property type="entry name" value="Reticulon"/>
</dbReference>
<feature type="transmembrane region" description="Helical" evidence="6">
    <location>
        <begin position="146"/>
        <end position="169"/>
    </location>
</feature>
<keyword evidence="3 6" id="KW-0256">Endoplasmic reticulum</keyword>
<keyword evidence="4 6" id="KW-1133">Transmembrane helix</keyword>
<evidence type="ECO:0000313" key="10">
    <source>
        <dbReference type="RefSeq" id="XP_067170889.1"/>
    </source>
</evidence>
<name>A0ABM4G107_9AVES</name>
<dbReference type="GeneID" id="106490806"/>
<feature type="domain" description="Reticulon" evidence="8">
    <location>
        <begin position="46"/>
        <end position="234"/>
    </location>
</feature>
<organism evidence="9 10">
    <name type="scientific">Apteryx mantelli</name>
    <name type="common">North Island brown kiwi</name>
    <dbReference type="NCBI Taxonomy" id="2696672"/>
    <lineage>
        <taxon>Eukaryota</taxon>
        <taxon>Metazoa</taxon>
        <taxon>Chordata</taxon>
        <taxon>Craniata</taxon>
        <taxon>Vertebrata</taxon>
        <taxon>Euteleostomi</taxon>
        <taxon>Archelosauria</taxon>
        <taxon>Archosauria</taxon>
        <taxon>Dinosauria</taxon>
        <taxon>Saurischia</taxon>
        <taxon>Theropoda</taxon>
        <taxon>Coelurosauria</taxon>
        <taxon>Aves</taxon>
        <taxon>Palaeognathae</taxon>
        <taxon>Apterygiformes</taxon>
        <taxon>Apterygidae</taxon>
        <taxon>Apteryx</taxon>
    </lineage>
</organism>